<keyword evidence="5" id="KW-0378">Hydrolase</keyword>
<evidence type="ECO:0000256" key="23">
    <source>
        <dbReference type="ARBA" id="ARBA00048413"/>
    </source>
</evidence>
<evidence type="ECO:0000256" key="9">
    <source>
        <dbReference type="ARBA" id="ARBA00031193"/>
    </source>
</evidence>
<dbReference type="EMBL" id="JAWDJR010000007">
    <property type="protein sequence ID" value="KAK9971788.1"/>
    <property type="molecule type" value="Genomic_DNA"/>
</dbReference>
<evidence type="ECO:0000256" key="19">
    <source>
        <dbReference type="ARBA" id="ARBA00047666"/>
    </source>
</evidence>
<name>A0AAW2AFJ5_CULAL</name>
<dbReference type="PANTHER" id="PTHR12318">
    <property type="entry name" value="TESTOSTERONE-REGULATED PROTEIN RP2"/>
    <property type="match status" value="1"/>
</dbReference>
<evidence type="ECO:0000256" key="1">
    <source>
        <dbReference type="ARBA" id="ARBA00001936"/>
    </source>
</evidence>
<comment type="catalytic activity">
    <reaction evidence="15">
        <text>tetradecanoyl-CoA + H2O = tetradecanoyl-4'-phosphopantetheine + adenosine 3',5'-bisphosphate + 2 H(+)</text>
        <dbReference type="Rhea" id="RHEA:50028"/>
        <dbReference type="ChEBI" id="CHEBI:15377"/>
        <dbReference type="ChEBI" id="CHEBI:15378"/>
        <dbReference type="ChEBI" id="CHEBI:57385"/>
        <dbReference type="ChEBI" id="CHEBI:58343"/>
        <dbReference type="ChEBI" id="CHEBI:132017"/>
    </reaction>
    <physiologicalReaction direction="left-to-right" evidence="15">
        <dbReference type="Rhea" id="RHEA:50029"/>
    </physiologicalReaction>
</comment>
<keyword evidence="6" id="KW-0460">Magnesium</keyword>
<dbReference type="GO" id="GO:0010945">
    <property type="term" value="F:coenzyme A diphosphatase activity"/>
    <property type="evidence" value="ECO:0007669"/>
    <property type="project" value="UniProtKB-EC"/>
</dbReference>
<evidence type="ECO:0000256" key="15">
    <source>
        <dbReference type="ARBA" id="ARBA00047403"/>
    </source>
</evidence>
<dbReference type="InterPro" id="IPR039121">
    <property type="entry name" value="NUDT19"/>
</dbReference>
<keyword evidence="7" id="KW-0464">Manganese</keyword>
<evidence type="ECO:0000256" key="26">
    <source>
        <dbReference type="ARBA" id="ARBA00048828"/>
    </source>
</evidence>
<dbReference type="Proteomes" id="UP001479290">
    <property type="component" value="Unassembled WGS sequence"/>
</dbReference>
<evidence type="ECO:0000256" key="14">
    <source>
        <dbReference type="ARBA" id="ARBA00047369"/>
    </source>
</evidence>
<dbReference type="PROSITE" id="PS51462">
    <property type="entry name" value="NUDIX"/>
    <property type="match status" value="1"/>
</dbReference>
<evidence type="ECO:0000256" key="27">
    <source>
        <dbReference type="ARBA" id="ARBA00048882"/>
    </source>
</evidence>
<evidence type="ECO:0000256" key="5">
    <source>
        <dbReference type="ARBA" id="ARBA00022801"/>
    </source>
</evidence>
<evidence type="ECO:0000256" key="21">
    <source>
        <dbReference type="ARBA" id="ARBA00047757"/>
    </source>
</evidence>
<evidence type="ECO:0000256" key="2">
    <source>
        <dbReference type="ARBA" id="ARBA00001946"/>
    </source>
</evidence>
<evidence type="ECO:0000256" key="4">
    <source>
        <dbReference type="ARBA" id="ARBA00022723"/>
    </source>
</evidence>
<organism evidence="32 33">
    <name type="scientific">Culter alburnus</name>
    <name type="common">Topmouth culter</name>
    <dbReference type="NCBI Taxonomy" id="194366"/>
    <lineage>
        <taxon>Eukaryota</taxon>
        <taxon>Metazoa</taxon>
        <taxon>Chordata</taxon>
        <taxon>Craniata</taxon>
        <taxon>Vertebrata</taxon>
        <taxon>Euteleostomi</taxon>
        <taxon>Actinopterygii</taxon>
        <taxon>Neopterygii</taxon>
        <taxon>Teleostei</taxon>
        <taxon>Ostariophysi</taxon>
        <taxon>Cypriniformes</taxon>
        <taxon>Xenocyprididae</taxon>
        <taxon>Xenocypridinae</taxon>
        <taxon>Culter</taxon>
    </lineage>
</organism>
<comment type="catalytic activity">
    <reaction evidence="10">
        <text>CoA + H2O = (R)-4'-phosphopantetheine + adenosine 3',5'-bisphosphate + 2 H(+)</text>
        <dbReference type="Rhea" id="RHEA:64988"/>
        <dbReference type="ChEBI" id="CHEBI:15377"/>
        <dbReference type="ChEBI" id="CHEBI:15378"/>
        <dbReference type="ChEBI" id="CHEBI:57287"/>
        <dbReference type="ChEBI" id="CHEBI:58343"/>
        <dbReference type="ChEBI" id="CHEBI:61723"/>
        <dbReference type="EC" id="3.6.1.77"/>
    </reaction>
    <physiologicalReaction direction="left-to-right" evidence="10">
        <dbReference type="Rhea" id="RHEA:64989"/>
    </physiologicalReaction>
</comment>
<evidence type="ECO:0000256" key="20">
    <source>
        <dbReference type="ARBA" id="ARBA00047708"/>
    </source>
</evidence>
<comment type="catalytic activity">
    <reaction evidence="16">
        <text>hexanoyl-CoA + H2O = hexanoyl-4'-phosphopantetheine + adenosine 3',5'-bisphosphate + 2 H(+)</text>
        <dbReference type="Rhea" id="RHEA:49980"/>
        <dbReference type="ChEBI" id="CHEBI:15377"/>
        <dbReference type="ChEBI" id="CHEBI:15378"/>
        <dbReference type="ChEBI" id="CHEBI:58343"/>
        <dbReference type="ChEBI" id="CHEBI:62620"/>
        <dbReference type="ChEBI" id="CHEBI:132012"/>
    </reaction>
    <physiologicalReaction direction="left-to-right" evidence="16">
        <dbReference type="Rhea" id="RHEA:49981"/>
    </physiologicalReaction>
</comment>
<evidence type="ECO:0000256" key="7">
    <source>
        <dbReference type="ARBA" id="ARBA00023211"/>
    </source>
</evidence>
<dbReference type="CDD" id="cd18870">
    <property type="entry name" value="NUDIX_AcylCoAdiphos_Nudt19"/>
    <property type="match status" value="1"/>
</dbReference>
<comment type="catalytic activity">
    <reaction evidence="27">
        <text>an acyl-CoA + H2O = an acyl-4'-phosphopantetheine + adenosine 3',5'-bisphosphate + 2 H(+)</text>
        <dbReference type="Rhea" id="RHEA:50044"/>
        <dbReference type="ChEBI" id="CHEBI:15377"/>
        <dbReference type="ChEBI" id="CHEBI:15378"/>
        <dbReference type="ChEBI" id="CHEBI:58342"/>
        <dbReference type="ChEBI" id="CHEBI:58343"/>
        <dbReference type="ChEBI" id="CHEBI:132023"/>
    </reaction>
    <physiologicalReaction direction="left-to-right" evidence="27">
        <dbReference type="Rhea" id="RHEA:50045"/>
    </physiologicalReaction>
</comment>
<comment type="catalytic activity">
    <reaction evidence="26">
        <text>hexadecanoyl-CoA + H2O = S-hexadecanoyl-4'-phosphopantetheine + adenosine 3',5'-bisphosphate + 2 H(+)</text>
        <dbReference type="Rhea" id="RHEA:50032"/>
        <dbReference type="ChEBI" id="CHEBI:15377"/>
        <dbReference type="ChEBI" id="CHEBI:15378"/>
        <dbReference type="ChEBI" id="CHEBI:57379"/>
        <dbReference type="ChEBI" id="CHEBI:58343"/>
        <dbReference type="ChEBI" id="CHEBI:132018"/>
    </reaction>
    <physiologicalReaction direction="left-to-right" evidence="26">
        <dbReference type="Rhea" id="RHEA:50033"/>
    </physiologicalReaction>
</comment>
<comment type="function">
    <text evidence="12">Fatty acyl-coenzyme A (CoA) diphosphatase that hydrolyzes fatty acyl-CoA to yield acyl-4'-phosphopantetheine and adenosine 3',5'-bisphosphate. Mediates the hydrolysis of a wide range of CoA esters, including choloyl-CoA and branched-chain fatty-acyl-CoA esters and at low substrate concentrations medium and long-chain fatty-acyl-CoA esters are the primary substrates. Highest activity seen with medium-chain acyl-CoA esters and higher rates of activity seen with the unsaturated acyl-CoA esters compared with the saturated esters. Exhibits decapping activity towards dpCoA-capped RNAs in vitro.</text>
</comment>
<comment type="catalytic activity">
    <reaction evidence="19">
        <text>propanoyl-CoA + H2O = propanoyl-4'-phosphopantetheine + adenosine 3',5'-bisphosphate + 2 H(+)</text>
        <dbReference type="Rhea" id="RHEA:67464"/>
        <dbReference type="ChEBI" id="CHEBI:15377"/>
        <dbReference type="ChEBI" id="CHEBI:15378"/>
        <dbReference type="ChEBI" id="CHEBI:57392"/>
        <dbReference type="ChEBI" id="CHEBI:58343"/>
        <dbReference type="ChEBI" id="CHEBI:172362"/>
    </reaction>
    <physiologicalReaction direction="left-to-right" evidence="19">
        <dbReference type="Rhea" id="RHEA:67465"/>
    </physiologicalReaction>
</comment>
<dbReference type="Gene3D" id="3.90.79.10">
    <property type="entry name" value="Nucleoside Triphosphate Pyrophosphohydrolase"/>
    <property type="match status" value="1"/>
</dbReference>
<evidence type="ECO:0000259" key="31">
    <source>
        <dbReference type="PROSITE" id="PS51462"/>
    </source>
</evidence>
<evidence type="ECO:0000256" key="6">
    <source>
        <dbReference type="ARBA" id="ARBA00022842"/>
    </source>
</evidence>
<comment type="catalytic activity">
    <reaction evidence="28">
        <text>choloyl-CoA + H2O = S-choloyl-4'-phosphopantetheine + adenosine 3',5'-bisphosphate + 2 H(+)</text>
        <dbReference type="Rhea" id="RHEA:50036"/>
        <dbReference type="ChEBI" id="CHEBI:15377"/>
        <dbReference type="ChEBI" id="CHEBI:15378"/>
        <dbReference type="ChEBI" id="CHEBI:57373"/>
        <dbReference type="ChEBI" id="CHEBI:58343"/>
        <dbReference type="ChEBI" id="CHEBI:132020"/>
    </reaction>
    <physiologicalReaction direction="left-to-right" evidence="28">
        <dbReference type="Rhea" id="RHEA:50037"/>
    </physiologicalReaction>
</comment>
<comment type="catalytic activity">
    <reaction evidence="21">
        <text>dodecanoyl-CoA + H2O = S-dodecanoyl-4'-phosphopantetheine + adenosine 3',5'-bisphosphate + 2 H(+)</text>
        <dbReference type="Rhea" id="RHEA:50024"/>
        <dbReference type="ChEBI" id="CHEBI:15377"/>
        <dbReference type="ChEBI" id="CHEBI:15378"/>
        <dbReference type="ChEBI" id="CHEBI:57375"/>
        <dbReference type="ChEBI" id="CHEBI:58343"/>
        <dbReference type="ChEBI" id="CHEBI:132015"/>
    </reaction>
    <physiologicalReaction direction="left-to-right" evidence="21">
        <dbReference type="Rhea" id="RHEA:50025"/>
    </physiologicalReaction>
</comment>
<evidence type="ECO:0000256" key="17">
    <source>
        <dbReference type="ARBA" id="ARBA00047511"/>
    </source>
</evidence>
<comment type="catalytic activity">
    <reaction evidence="13">
        <text>octanoyl-CoA + H2O = S-octanoyl-4'-phosphopantetheine + adenosine 3',5'-bisphosphate + 2 H(+)</text>
        <dbReference type="Rhea" id="RHEA:50016"/>
        <dbReference type="ChEBI" id="CHEBI:15377"/>
        <dbReference type="ChEBI" id="CHEBI:15378"/>
        <dbReference type="ChEBI" id="CHEBI:57386"/>
        <dbReference type="ChEBI" id="CHEBI:58343"/>
        <dbReference type="ChEBI" id="CHEBI:132013"/>
    </reaction>
    <physiologicalReaction direction="left-to-right" evidence="13">
        <dbReference type="Rhea" id="RHEA:50017"/>
    </physiologicalReaction>
</comment>
<sequence>MNTALKHWREAATVILAAGLRRTQSADSLKAGLEKVTDEAHKSAFDYQVLLLKRSGHSGFMPNAYVFPGGLVDSSDFSSEWEEIFKAFTEAPNYGIGVVKQPPATRPPIFATDRAQLGSPIPGDVAFRICAVRETFEESGVLLAVPKHEESGIRVHTDDAYSDTQPPLTRLSGLWKKDVLSKWRSLVIGNSSNFIKMCRELQCLPNIWALHEWGNWLTPIGVYGKQRRYDTAFYICCLHETPYTLHDDKEIVHFKWSTPSEVLHSYKSKEIWIAPPQFYDLGRMCHFPALRDLHRFAWQRSLEGCEQWLPIRLVSPDCFANILPGDALYPEKVDTSGMSGGVMKIEKSLEELQRDSAKMHRIVGQDPYSISIHMNIRPKYNHLPPLCSEDVGGITKNNSKL</sequence>
<evidence type="ECO:0000313" key="33">
    <source>
        <dbReference type="Proteomes" id="UP001479290"/>
    </source>
</evidence>
<comment type="catalytic activity">
    <reaction evidence="24">
        <text>succinyl-CoA + H2O = succinyl-4'-phosphopantetheine + adenosine 3',5'-bisphosphate + 2 H(+)</text>
        <dbReference type="Rhea" id="RHEA:67472"/>
        <dbReference type="ChEBI" id="CHEBI:15377"/>
        <dbReference type="ChEBI" id="CHEBI:15378"/>
        <dbReference type="ChEBI" id="CHEBI:57292"/>
        <dbReference type="ChEBI" id="CHEBI:58343"/>
        <dbReference type="ChEBI" id="CHEBI:172364"/>
    </reaction>
    <physiologicalReaction direction="left-to-right" evidence="24">
        <dbReference type="Rhea" id="RHEA:67473"/>
    </physiologicalReaction>
</comment>
<proteinExistence type="inferred from homology"/>
<dbReference type="InterPro" id="IPR000086">
    <property type="entry name" value="NUDIX_hydrolase_dom"/>
</dbReference>
<comment type="similarity">
    <text evidence="3">Belongs to the Nudix hydrolase family.</text>
</comment>
<evidence type="ECO:0000256" key="28">
    <source>
        <dbReference type="ARBA" id="ARBA00048961"/>
    </source>
</evidence>
<comment type="catalytic activity">
    <reaction evidence="25">
        <text>a 5'-end CoA-ribonucleoside in mRNA + H2O = a 5'-end phospho-adenosine-phospho-ribonucleoside in mRNA + (R)-4'-phosphopantetheine + 2 H(+)</text>
        <dbReference type="Rhea" id="RHEA:67592"/>
        <dbReference type="Rhea" id="RHEA-COMP:15719"/>
        <dbReference type="Rhea" id="RHEA-COMP:17276"/>
        <dbReference type="ChEBI" id="CHEBI:15377"/>
        <dbReference type="ChEBI" id="CHEBI:15378"/>
        <dbReference type="ChEBI" id="CHEBI:61723"/>
        <dbReference type="ChEBI" id="CHEBI:144051"/>
        <dbReference type="ChEBI" id="CHEBI:172371"/>
    </reaction>
    <physiologicalReaction direction="left-to-right" evidence="25">
        <dbReference type="Rhea" id="RHEA:67593"/>
    </physiologicalReaction>
</comment>
<evidence type="ECO:0000256" key="30">
    <source>
        <dbReference type="ARBA" id="ARBA00049403"/>
    </source>
</evidence>
<evidence type="ECO:0000256" key="25">
    <source>
        <dbReference type="ARBA" id="ARBA00048667"/>
    </source>
</evidence>
<feature type="domain" description="Nudix hydrolase" evidence="31">
    <location>
        <begin position="7"/>
        <end position="279"/>
    </location>
</feature>
<keyword evidence="4" id="KW-0479">Metal-binding</keyword>
<comment type="caution">
    <text evidence="32">The sequence shown here is derived from an EMBL/GenBank/DDBJ whole genome shotgun (WGS) entry which is preliminary data.</text>
</comment>
<evidence type="ECO:0000256" key="16">
    <source>
        <dbReference type="ARBA" id="ARBA00047466"/>
    </source>
</evidence>
<dbReference type="InterPro" id="IPR015797">
    <property type="entry name" value="NUDIX_hydrolase-like_dom_sf"/>
</dbReference>
<evidence type="ECO:0000256" key="8">
    <source>
        <dbReference type="ARBA" id="ARBA00026208"/>
    </source>
</evidence>
<keyword evidence="33" id="KW-1185">Reference proteome</keyword>
<dbReference type="GO" id="GO:0046872">
    <property type="term" value="F:metal ion binding"/>
    <property type="evidence" value="ECO:0007669"/>
    <property type="project" value="UniProtKB-KW"/>
</dbReference>
<comment type="catalytic activity">
    <reaction evidence="17">
        <text>(6Z)-octenoyl-CoA + H2O = S-(6Z-octenoyl)-4'-phosphopantetheine + adenosine 3',5'-bisphosphate + 2 H(+)</text>
        <dbReference type="Rhea" id="RHEA:67528"/>
        <dbReference type="ChEBI" id="CHEBI:15377"/>
        <dbReference type="ChEBI" id="CHEBI:15378"/>
        <dbReference type="ChEBI" id="CHEBI:58343"/>
        <dbReference type="ChEBI" id="CHEBI:172383"/>
        <dbReference type="ChEBI" id="CHEBI:172384"/>
    </reaction>
    <physiologicalReaction direction="left-to-right" evidence="17">
        <dbReference type="Rhea" id="RHEA:67529"/>
    </physiologicalReaction>
</comment>
<evidence type="ECO:0000256" key="24">
    <source>
        <dbReference type="ARBA" id="ARBA00048624"/>
    </source>
</evidence>
<evidence type="ECO:0000256" key="13">
    <source>
        <dbReference type="ARBA" id="ARBA00047289"/>
    </source>
</evidence>
<evidence type="ECO:0000256" key="3">
    <source>
        <dbReference type="ARBA" id="ARBA00005582"/>
    </source>
</evidence>
<evidence type="ECO:0000256" key="29">
    <source>
        <dbReference type="ARBA" id="ARBA00049284"/>
    </source>
</evidence>
<comment type="catalytic activity">
    <reaction evidence="30">
        <text>(9Z)-hexadecenoyl-CoA + H2O = S-(9Z-hexadecenoyl)-4'-phosphopantetheine + adenosine 3',5'-bisphosphate + 2 H(+)</text>
        <dbReference type="Rhea" id="RHEA:67540"/>
        <dbReference type="ChEBI" id="CHEBI:15377"/>
        <dbReference type="ChEBI" id="CHEBI:15378"/>
        <dbReference type="ChEBI" id="CHEBI:58343"/>
        <dbReference type="ChEBI" id="CHEBI:61540"/>
        <dbReference type="ChEBI" id="CHEBI:172388"/>
    </reaction>
    <physiologicalReaction direction="left-to-right" evidence="30">
        <dbReference type="Rhea" id="RHEA:67541"/>
    </physiologicalReaction>
</comment>
<evidence type="ECO:0000256" key="18">
    <source>
        <dbReference type="ARBA" id="ARBA00047584"/>
    </source>
</evidence>
<dbReference type="AlphaFoldDB" id="A0AAW2AFJ5"/>
<evidence type="ECO:0000256" key="11">
    <source>
        <dbReference type="ARBA" id="ARBA00044967"/>
    </source>
</evidence>
<protein>
    <recommendedName>
        <fullName evidence="8">Acyl-coenzyme A diphosphatase NUDT19</fullName>
        <ecNumber evidence="11">3.6.1.77</ecNumber>
    </recommendedName>
    <alternativeName>
        <fullName evidence="9">Nucleoside diphosphate-linked moiety X motif 19</fullName>
    </alternativeName>
</protein>
<comment type="catalytic activity">
    <reaction evidence="23">
        <text>(9Z)-tetradecenoyl-CoA + H2O = S-(9Z-tetradecenoyl)-4'-phosphopantetheine + adenosine 3',5'-bisphosphate + 2 H(+)</text>
        <dbReference type="Rhea" id="RHEA:67544"/>
        <dbReference type="ChEBI" id="CHEBI:15377"/>
        <dbReference type="ChEBI" id="CHEBI:15378"/>
        <dbReference type="ChEBI" id="CHEBI:58343"/>
        <dbReference type="ChEBI" id="CHEBI:65060"/>
        <dbReference type="ChEBI" id="CHEBI:172389"/>
    </reaction>
    <physiologicalReaction direction="left-to-right" evidence="23">
        <dbReference type="Rhea" id="RHEA:67545"/>
    </physiologicalReaction>
</comment>
<evidence type="ECO:0000256" key="22">
    <source>
        <dbReference type="ARBA" id="ARBA00048360"/>
    </source>
</evidence>
<gene>
    <name evidence="32" type="ORF">ABG768_025139</name>
</gene>
<comment type="cofactor">
    <cofactor evidence="1">
        <name>Mn(2+)</name>
        <dbReference type="ChEBI" id="CHEBI:29035"/>
    </cofactor>
</comment>
<comment type="catalytic activity">
    <reaction evidence="20">
        <text>(9Z,12Z)-octadecadienoyl-CoA + H2O = S-(9Z,12Z-octadecadienoyl)-4'-phosphopantetheine + adenosine 3',5'-bisphosphate + 2 H(+)</text>
        <dbReference type="Rhea" id="RHEA:67536"/>
        <dbReference type="ChEBI" id="CHEBI:15377"/>
        <dbReference type="ChEBI" id="CHEBI:15378"/>
        <dbReference type="ChEBI" id="CHEBI:57383"/>
        <dbReference type="ChEBI" id="CHEBI:58343"/>
        <dbReference type="ChEBI" id="CHEBI:172387"/>
    </reaction>
    <physiologicalReaction direction="left-to-right" evidence="20">
        <dbReference type="Rhea" id="RHEA:67537"/>
    </physiologicalReaction>
</comment>
<comment type="cofactor">
    <cofactor evidence="2">
        <name>Mg(2+)</name>
        <dbReference type="ChEBI" id="CHEBI:18420"/>
    </cofactor>
</comment>
<accession>A0AAW2AFJ5</accession>
<dbReference type="GO" id="GO:0005739">
    <property type="term" value="C:mitochondrion"/>
    <property type="evidence" value="ECO:0007669"/>
    <property type="project" value="TreeGrafter"/>
</dbReference>
<comment type="catalytic activity">
    <reaction evidence="22">
        <text>(9Z,12Z,15Z)-octadecatrienoyl-CoA + H2O = S-(9Z,12Z,15Z-octadecatrienoyl)-4'-phosphopantetheine + adenosine 3',5'-bisphosphate + 2 H(+)</text>
        <dbReference type="Rhea" id="RHEA:67532"/>
        <dbReference type="ChEBI" id="CHEBI:15377"/>
        <dbReference type="ChEBI" id="CHEBI:15378"/>
        <dbReference type="ChEBI" id="CHEBI:58343"/>
        <dbReference type="ChEBI" id="CHEBI:74034"/>
        <dbReference type="ChEBI" id="CHEBI:172386"/>
    </reaction>
    <physiologicalReaction direction="left-to-right" evidence="22">
        <dbReference type="Rhea" id="RHEA:67533"/>
    </physiologicalReaction>
</comment>
<reference evidence="32 33" key="1">
    <citation type="submission" date="2024-05" db="EMBL/GenBank/DDBJ databases">
        <title>A high-quality chromosomal-level genome assembly of Topmouth culter (Culter alburnus).</title>
        <authorList>
            <person name="Zhao H."/>
        </authorList>
    </citation>
    <scope>NUCLEOTIDE SEQUENCE [LARGE SCALE GENOMIC DNA]</scope>
    <source>
        <strain evidence="32">CATC2023</strain>
        <tissue evidence="32">Muscle</tissue>
    </source>
</reference>
<comment type="catalytic activity">
    <reaction evidence="18">
        <text>4,8-dimethylnonanoyl-CoA + H2O = S-(4,8-dimethylnonanoyl)-4'-phosphopantetheine + adenosine 3',5'-bisphosphate + 2 H(+)</text>
        <dbReference type="Rhea" id="RHEA:67524"/>
        <dbReference type="ChEBI" id="CHEBI:15377"/>
        <dbReference type="ChEBI" id="CHEBI:15378"/>
        <dbReference type="ChEBI" id="CHEBI:58343"/>
        <dbReference type="ChEBI" id="CHEBI:77061"/>
        <dbReference type="ChEBI" id="CHEBI:172385"/>
    </reaction>
    <physiologicalReaction direction="left-to-right" evidence="18">
        <dbReference type="Rhea" id="RHEA:67525"/>
    </physiologicalReaction>
</comment>
<comment type="catalytic activity">
    <reaction evidence="29">
        <text>butanoyl-CoA + H2O = S-butanoyl-4'-phosphopantetheine + adenosine 3',5'-bisphosphate + 2 H(+)</text>
        <dbReference type="Rhea" id="RHEA:49976"/>
        <dbReference type="ChEBI" id="CHEBI:15377"/>
        <dbReference type="ChEBI" id="CHEBI:15378"/>
        <dbReference type="ChEBI" id="CHEBI:57371"/>
        <dbReference type="ChEBI" id="CHEBI:58343"/>
        <dbReference type="ChEBI" id="CHEBI:132011"/>
    </reaction>
    <physiologicalReaction direction="left-to-right" evidence="29">
        <dbReference type="Rhea" id="RHEA:49977"/>
    </physiologicalReaction>
</comment>
<dbReference type="PANTHER" id="PTHR12318:SF0">
    <property type="entry name" value="ACYL-COENZYME A DIPHOSPHATASE NUDT19"/>
    <property type="match status" value="1"/>
</dbReference>
<comment type="catalytic activity">
    <reaction evidence="14">
        <text>malonyl-CoA + H2O = malonyl-4'-phosphopantetheine + adenosine 3',5'-bisphosphate + 2 H(+)</text>
        <dbReference type="Rhea" id="RHEA:67468"/>
        <dbReference type="ChEBI" id="CHEBI:15377"/>
        <dbReference type="ChEBI" id="CHEBI:15378"/>
        <dbReference type="ChEBI" id="CHEBI:57384"/>
        <dbReference type="ChEBI" id="CHEBI:58343"/>
        <dbReference type="ChEBI" id="CHEBI:172363"/>
    </reaction>
    <physiologicalReaction direction="left-to-right" evidence="14">
        <dbReference type="Rhea" id="RHEA:67469"/>
    </physiologicalReaction>
</comment>
<evidence type="ECO:0000313" key="32">
    <source>
        <dbReference type="EMBL" id="KAK9971788.1"/>
    </source>
</evidence>
<dbReference type="EC" id="3.6.1.77" evidence="11"/>
<evidence type="ECO:0000256" key="12">
    <source>
        <dbReference type="ARBA" id="ARBA00045809"/>
    </source>
</evidence>
<evidence type="ECO:0000256" key="10">
    <source>
        <dbReference type="ARBA" id="ARBA00044908"/>
    </source>
</evidence>
<dbReference type="SUPFAM" id="SSF55811">
    <property type="entry name" value="Nudix"/>
    <property type="match status" value="1"/>
</dbReference>